<keyword evidence="4 6" id="KW-1133">Transmembrane helix</keyword>
<keyword evidence="3 6" id="KW-0812">Transmembrane</keyword>
<feature type="transmembrane region" description="Helical" evidence="6">
    <location>
        <begin position="84"/>
        <end position="106"/>
    </location>
</feature>
<name>A0AAF0CSI3_9BACT</name>
<proteinExistence type="predicted"/>
<feature type="transmembrane region" description="Helical" evidence="6">
    <location>
        <begin position="200"/>
        <end position="221"/>
    </location>
</feature>
<dbReference type="InterPro" id="IPR050638">
    <property type="entry name" value="AA-Vitamin_Transporters"/>
</dbReference>
<evidence type="ECO:0000256" key="5">
    <source>
        <dbReference type="ARBA" id="ARBA00023136"/>
    </source>
</evidence>
<evidence type="ECO:0000313" key="8">
    <source>
        <dbReference type="EMBL" id="WED67262.1"/>
    </source>
</evidence>
<keyword evidence="5 6" id="KW-0472">Membrane</keyword>
<dbReference type="EMBL" id="CP119075">
    <property type="protein sequence ID" value="WED67262.1"/>
    <property type="molecule type" value="Genomic_DNA"/>
</dbReference>
<keyword evidence="2" id="KW-1003">Cell membrane</keyword>
<gene>
    <name evidence="8" type="ORF">PXH66_10410</name>
</gene>
<comment type="subcellular location">
    <subcellularLocation>
        <location evidence="1">Cell membrane</location>
        <topology evidence="1">Multi-pass membrane protein</topology>
    </subcellularLocation>
</comment>
<feature type="domain" description="EamA" evidence="7">
    <location>
        <begin position="169"/>
        <end position="301"/>
    </location>
</feature>
<evidence type="ECO:0000259" key="7">
    <source>
        <dbReference type="Pfam" id="PF00892"/>
    </source>
</evidence>
<evidence type="ECO:0000256" key="6">
    <source>
        <dbReference type="SAM" id="Phobius"/>
    </source>
</evidence>
<feature type="transmembrane region" description="Helical" evidence="6">
    <location>
        <begin position="143"/>
        <end position="163"/>
    </location>
</feature>
<evidence type="ECO:0000256" key="3">
    <source>
        <dbReference type="ARBA" id="ARBA00022692"/>
    </source>
</evidence>
<feature type="transmembrane region" description="Helical" evidence="6">
    <location>
        <begin position="169"/>
        <end position="188"/>
    </location>
</feature>
<sequence length="316" mass="33422">MSVERPTDSPPSHLRLLGWTVVCAVLWGSAFPAIKLVYAHWAERGVTIDFAARSMFAGLRFVVAGGVLLLVAQNPGREWRATPTRLILIMAATQTVGQYVCFYLGLELANGALSALLISSGSFWWVLLAPPFLGKPPLSRRQWLVVAAGAIGVTLAVYAPGGASKNPQLGAVMLLGASLFGALGLLTFQRVRPTMGSRAGTGFSLAIGGVVLIVMGAPAIARGDLAIFDAYTIAWTAWLSFVSAAAFGLWNQLSTMFPAHQLATYRFLIPVCGVFESLLLLKGEVLTPGMICGGLIVVAAITQTQNKSSPAIPPRV</sequence>
<evidence type="ECO:0000256" key="2">
    <source>
        <dbReference type="ARBA" id="ARBA00022475"/>
    </source>
</evidence>
<dbReference type="SUPFAM" id="SSF103481">
    <property type="entry name" value="Multidrug resistance efflux transporter EmrE"/>
    <property type="match status" value="2"/>
</dbReference>
<accession>A0AAF0CSI3</accession>
<keyword evidence="9" id="KW-1185">Reference proteome</keyword>
<dbReference type="PANTHER" id="PTHR32322">
    <property type="entry name" value="INNER MEMBRANE TRANSPORTER"/>
    <property type="match status" value="1"/>
</dbReference>
<dbReference type="Proteomes" id="UP001218638">
    <property type="component" value="Chromosome"/>
</dbReference>
<dbReference type="KEGG" id="slom:PXH66_10410"/>
<dbReference type="InterPro" id="IPR037185">
    <property type="entry name" value="EmrE-like"/>
</dbReference>
<evidence type="ECO:0000256" key="1">
    <source>
        <dbReference type="ARBA" id="ARBA00004651"/>
    </source>
</evidence>
<dbReference type="AlphaFoldDB" id="A0AAF0CSI3"/>
<feature type="transmembrane region" description="Helical" evidence="6">
    <location>
        <begin position="50"/>
        <end position="72"/>
    </location>
</feature>
<evidence type="ECO:0000256" key="4">
    <source>
        <dbReference type="ARBA" id="ARBA00022989"/>
    </source>
</evidence>
<feature type="transmembrane region" description="Helical" evidence="6">
    <location>
        <begin position="16"/>
        <end position="38"/>
    </location>
</feature>
<dbReference type="RefSeq" id="WP_330928164.1">
    <property type="nucleotide sequence ID" value="NZ_CP119075.1"/>
</dbReference>
<dbReference type="Pfam" id="PF00892">
    <property type="entry name" value="EamA"/>
    <property type="match status" value="1"/>
</dbReference>
<reference evidence="8" key="1">
    <citation type="submission" date="2023-03" db="EMBL/GenBank/DDBJ databases">
        <title>Lomoglobus Profundus gen. nov., sp. nov., a novel member of the phylum Verrucomicrobia, isolated from deep-marine sediment of South China Sea.</title>
        <authorList>
            <person name="Ahmad T."/>
            <person name="Ishaq S.E."/>
            <person name="Wang F."/>
        </authorList>
    </citation>
    <scope>NUCLEOTIDE SEQUENCE</scope>
    <source>
        <strain evidence="8">LMO-M01</strain>
    </source>
</reference>
<protein>
    <submittedName>
        <fullName evidence="8">DMT family transporter</fullName>
    </submittedName>
</protein>
<evidence type="ECO:0000313" key="9">
    <source>
        <dbReference type="Proteomes" id="UP001218638"/>
    </source>
</evidence>
<feature type="transmembrane region" description="Helical" evidence="6">
    <location>
        <begin position="112"/>
        <end position="131"/>
    </location>
</feature>
<feature type="transmembrane region" description="Helical" evidence="6">
    <location>
        <begin position="233"/>
        <end position="250"/>
    </location>
</feature>
<dbReference type="GO" id="GO:0005886">
    <property type="term" value="C:plasma membrane"/>
    <property type="evidence" value="ECO:0007669"/>
    <property type="project" value="UniProtKB-SubCell"/>
</dbReference>
<organism evidence="8 9">
    <name type="scientific">Synoicihabitans lomoniglobus</name>
    <dbReference type="NCBI Taxonomy" id="2909285"/>
    <lineage>
        <taxon>Bacteria</taxon>
        <taxon>Pseudomonadati</taxon>
        <taxon>Verrucomicrobiota</taxon>
        <taxon>Opitutia</taxon>
        <taxon>Opitutales</taxon>
        <taxon>Opitutaceae</taxon>
        <taxon>Synoicihabitans</taxon>
    </lineage>
</organism>
<feature type="transmembrane region" description="Helical" evidence="6">
    <location>
        <begin position="262"/>
        <end position="279"/>
    </location>
</feature>
<dbReference type="InterPro" id="IPR000620">
    <property type="entry name" value="EamA_dom"/>
</dbReference>
<dbReference type="PANTHER" id="PTHR32322:SF18">
    <property type="entry name" value="S-ADENOSYLMETHIONINE_S-ADENOSYLHOMOCYSTEINE TRANSPORTER"/>
    <property type="match status" value="1"/>
</dbReference>